<proteinExistence type="predicted"/>
<keyword evidence="1" id="KW-0732">Signal</keyword>
<dbReference type="Proteomes" id="UP000481252">
    <property type="component" value="Unassembled WGS sequence"/>
</dbReference>
<dbReference type="GO" id="GO:0005615">
    <property type="term" value="C:extracellular space"/>
    <property type="evidence" value="ECO:0007669"/>
    <property type="project" value="TreeGrafter"/>
</dbReference>
<dbReference type="PANTHER" id="PTHR10900:SF77">
    <property type="entry name" value="FI19380P1"/>
    <property type="match status" value="1"/>
</dbReference>
<evidence type="ECO:0000313" key="4">
    <source>
        <dbReference type="Proteomes" id="UP000481252"/>
    </source>
</evidence>
<dbReference type="PANTHER" id="PTHR10900">
    <property type="entry name" value="PERIOSTIN-RELATED"/>
    <property type="match status" value="1"/>
</dbReference>
<dbReference type="RefSeq" id="WP_165119522.1">
    <property type="nucleotide sequence ID" value="NZ_JAAKZG010000008.1"/>
</dbReference>
<dbReference type="Gene3D" id="2.30.180.10">
    <property type="entry name" value="FAS1 domain"/>
    <property type="match status" value="1"/>
</dbReference>
<dbReference type="InterPro" id="IPR000782">
    <property type="entry name" value="FAS1_domain"/>
</dbReference>
<comment type="caution">
    <text evidence="3">The sequence shown here is derived from an EMBL/GenBank/DDBJ whole genome shotgun (WGS) entry which is preliminary data.</text>
</comment>
<dbReference type="SMART" id="SM00554">
    <property type="entry name" value="FAS1"/>
    <property type="match status" value="1"/>
</dbReference>
<gene>
    <name evidence="3" type="ORF">G6N74_18990</name>
</gene>
<reference evidence="3 4" key="1">
    <citation type="submission" date="2020-02" db="EMBL/GenBank/DDBJ databases">
        <title>Genome sequence of the type strain CGMCC 1.15528 of Mesorhizobium zhangyense.</title>
        <authorList>
            <person name="Gao J."/>
            <person name="Sun J."/>
        </authorList>
    </citation>
    <scope>NUCLEOTIDE SEQUENCE [LARGE SCALE GENOMIC DNA]</scope>
    <source>
        <strain evidence="3 4">CGMCC 1.15528</strain>
    </source>
</reference>
<evidence type="ECO:0000313" key="3">
    <source>
        <dbReference type="EMBL" id="NGN43160.1"/>
    </source>
</evidence>
<feature type="signal peptide" evidence="1">
    <location>
        <begin position="1"/>
        <end position="24"/>
    </location>
</feature>
<feature type="domain" description="FAS1" evidence="2">
    <location>
        <begin position="37"/>
        <end position="181"/>
    </location>
</feature>
<dbReference type="SUPFAM" id="SSF82153">
    <property type="entry name" value="FAS1 domain"/>
    <property type="match status" value="1"/>
</dbReference>
<sequence length="185" mass="19346">MRRFTSTILAGAVALSALATVAYAENPKVGGAAMFEDKNIVENAVNSKDHTTLVAAVKAAGLVETLQGKGPFTVFAPTNEAFDALPKGTVDELVKPENKEKLTKILTCHVIAADATSDVVMKMVKDDGGSHKAKTVGGCELTLKDEGGKVTVTDENGNTANVTIADVKQSNGVIHVIDKVLLPKM</sequence>
<accession>A0A7C9R911</accession>
<dbReference type="Pfam" id="PF02469">
    <property type="entry name" value="Fasciclin"/>
    <property type="match status" value="1"/>
</dbReference>
<organism evidence="3 4">
    <name type="scientific">Mesorhizobium zhangyense</name>
    <dbReference type="NCBI Taxonomy" id="1776730"/>
    <lineage>
        <taxon>Bacteria</taxon>
        <taxon>Pseudomonadati</taxon>
        <taxon>Pseudomonadota</taxon>
        <taxon>Alphaproteobacteria</taxon>
        <taxon>Hyphomicrobiales</taxon>
        <taxon>Phyllobacteriaceae</taxon>
        <taxon>Mesorhizobium</taxon>
    </lineage>
</organism>
<protein>
    <submittedName>
        <fullName evidence="3">Fasciclin domain-containing protein</fullName>
    </submittedName>
</protein>
<dbReference type="InterPro" id="IPR050904">
    <property type="entry name" value="Adhesion/Biosynth-related"/>
</dbReference>
<evidence type="ECO:0000259" key="2">
    <source>
        <dbReference type="PROSITE" id="PS50213"/>
    </source>
</evidence>
<feature type="chain" id="PRO_5028978176" evidence="1">
    <location>
        <begin position="25"/>
        <end position="185"/>
    </location>
</feature>
<dbReference type="PROSITE" id="PS50213">
    <property type="entry name" value="FAS1"/>
    <property type="match status" value="1"/>
</dbReference>
<dbReference type="FunFam" id="2.30.180.10:FF:000019">
    <property type="entry name" value="Cell surface lipoprotein"/>
    <property type="match status" value="1"/>
</dbReference>
<dbReference type="InterPro" id="IPR036378">
    <property type="entry name" value="FAS1_dom_sf"/>
</dbReference>
<dbReference type="EMBL" id="JAAKZG010000008">
    <property type="protein sequence ID" value="NGN43160.1"/>
    <property type="molecule type" value="Genomic_DNA"/>
</dbReference>
<name>A0A7C9R911_9HYPH</name>
<dbReference type="AlphaFoldDB" id="A0A7C9R911"/>
<evidence type="ECO:0000256" key="1">
    <source>
        <dbReference type="SAM" id="SignalP"/>
    </source>
</evidence>
<keyword evidence="4" id="KW-1185">Reference proteome</keyword>